<evidence type="ECO:0000313" key="2">
    <source>
        <dbReference type="Proteomes" id="UP000217736"/>
    </source>
</evidence>
<sequence length="105" mass="10970">MTNLSVTSKYLVDVLAAAQDGTRENIRGSAAAVNGVGVNVWVNHGVSCGLGNDAVVEVEVRRAEAAELMVKVATNLAVKLRAAAKAYEGTDHRAAQELNKQVIPG</sequence>
<dbReference type="EMBL" id="AP018164">
    <property type="protein sequence ID" value="BAX91998.1"/>
    <property type="molecule type" value="Genomic_DNA"/>
</dbReference>
<proteinExistence type="predicted"/>
<dbReference type="AlphaFoldDB" id="A0A1Z4EGA4"/>
<name>A0A1Z4EGA4_9MYCO</name>
<dbReference type="InterPro" id="IPR022536">
    <property type="entry name" value="EspC"/>
</dbReference>
<gene>
    <name evidence="1" type="ORF">MSG_01845</name>
</gene>
<dbReference type="Proteomes" id="UP000217736">
    <property type="component" value="Chromosome"/>
</dbReference>
<organism evidence="1 2">
    <name type="scientific">Mycobacterium shigaense</name>
    <dbReference type="NCBI Taxonomy" id="722731"/>
    <lineage>
        <taxon>Bacteria</taxon>
        <taxon>Bacillati</taxon>
        <taxon>Actinomycetota</taxon>
        <taxon>Actinomycetes</taxon>
        <taxon>Mycobacteriales</taxon>
        <taxon>Mycobacteriaceae</taxon>
        <taxon>Mycobacterium</taxon>
        <taxon>Mycobacterium simiae complex</taxon>
    </lineage>
</organism>
<dbReference type="OrthoDB" id="4732089at2"/>
<dbReference type="GO" id="GO:0009306">
    <property type="term" value="P:protein secretion"/>
    <property type="evidence" value="ECO:0007669"/>
    <property type="project" value="InterPro"/>
</dbReference>
<dbReference type="RefSeq" id="WP_096438964.1">
    <property type="nucleotide sequence ID" value="NZ_AP018164.1"/>
</dbReference>
<dbReference type="KEGG" id="mshg:MSG_01845"/>
<reference evidence="2" key="1">
    <citation type="submission" date="2017-06" db="EMBL/GenBank/DDBJ databases">
        <title>Complete Genome Sequence of Mycobacterium shigaense.</title>
        <authorList>
            <person name="Fukano H."/>
            <person name="Yoshida M."/>
            <person name="Kazumi Y."/>
            <person name="Ogura Y."/>
            <person name="Mitarai S."/>
            <person name="Hayashi T."/>
            <person name="Hoshino Y."/>
        </authorList>
    </citation>
    <scope>NUCLEOTIDE SEQUENCE [LARGE SCALE GENOMIC DNA]</scope>
    <source>
        <strain evidence="2">UN-152</strain>
    </source>
</reference>
<keyword evidence="2" id="KW-1185">Reference proteome</keyword>
<dbReference type="Pfam" id="PF10824">
    <property type="entry name" value="T7SS_ESX_EspC"/>
    <property type="match status" value="1"/>
</dbReference>
<accession>A0A1Z4EGA4</accession>
<evidence type="ECO:0000313" key="1">
    <source>
        <dbReference type="EMBL" id="BAX91998.1"/>
    </source>
</evidence>
<protein>
    <submittedName>
        <fullName evidence="1">ESX-1 secretion-associated protein</fullName>
    </submittedName>
</protein>